<sequence>MQARTVKEKIILAVVIGIIAGIICAIAKFGWEIPFPPRTPERDLTNPPQQLLQQLGMSFDLSHITYLFNGNPRPIMSFIMHFGFSITFTVLYCVAAEFWPRIKLWQGAFYGLVLWAVFHVVLLPLFGTVPAPWDQPFAEHFSEIFGHMFCFWVAELARRDLRNRITHQQENDTLATQHAH</sequence>
<feature type="transmembrane region" description="Helical" evidence="1">
    <location>
        <begin position="75"/>
        <end position="95"/>
    </location>
</feature>
<feature type="transmembrane region" description="Helical" evidence="1">
    <location>
        <begin position="12"/>
        <end position="31"/>
    </location>
</feature>
<keyword evidence="1" id="KW-1133">Transmembrane helix</keyword>
<evidence type="ECO:0000256" key="1">
    <source>
        <dbReference type="SAM" id="Phobius"/>
    </source>
</evidence>
<keyword evidence="1" id="KW-0472">Membrane</keyword>
<evidence type="ECO:0000313" key="2">
    <source>
        <dbReference type="EMBL" id="ERO59506.1"/>
    </source>
</evidence>
<dbReference type="GeneID" id="43519205"/>
<reference evidence="3" key="1">
    <citation type="journal article" date="2013" name="Diversity">
        <title>Genome Sequence of Dickeya solani, a New soft Rot Pathogen of Potato, Suggests its Emergence May Be Related to a Novel Combination of Non-Ribosomal Peptide/Polyketide Synthetase Clusters.</title>
        <authorList>
            <person name="Garlant L."/>
            <person name="Koskinen P."/>
            <person name="Rouhiainen L."/>
            <person name="Laine P."/>
            <person name="Paulin L."/>
            <person name="Auvinen P."/>
            <person name="Holm L."/>
            <person name="Pirhonen M."/>
        </authorList>
    </citation>
    <scope>NUCLEOTIDE SEQUENCE [LARGE SCALE GENOMIC DNA]</scope>
    <source>
        <strain evidence="3">D s0432-1</strain>
    </source>
</reference>
<dbReference type="RefSeq" id="WP_022631985.1">
    <property type="nucleotide sequence ID" value="NZ_AMWE01000001.1"/>
</dbReference>
<feature type="transmembrane region" description="Helical" evidence="1">
    <location>
        <begin position="107"/>
        <end position="126"/>
    </location>
</feature>
<dbReference type="EMBL" id="AMWE01000001">
    <property type="protein sequence ID" value="ERO59506.1"/>
    <property type="molecule type" value="Genomic_DNA"/>
</dbReference>
<dbReference type="AlphaFoldDB" id="A0AAV3KGM4"/>
<proteinExistence type="predicted"/>
<dbReference type="Proteomes" id="UP000017142">
    <property type="component" value="Unassembled WGS sequence"/>
</dbReference>
<accession>A0AAV3KGM4</accession>
<dbReference type="InterPro" id="IPR009898">
    <property type="entry name" value="DUF1440"/>
</dbReference>
<evidence type="ECO:0000313" key="3">
    <source>
        <dbReference type="Proteomes" id="UP000017142"/>
    </source>
</evidence>
<keyword evidence="1" id="KW-0812">Transmembrane</keyword>
<protein>
    <submittedName>
        <fullName evidence="2">Periplasmic/secreted protein</fullName>
    </submittedName>
</protein>
<name>A0AAV3KGM4_9GAMM</name>
<gene>
    <name evidence="2" type="ORF">A544_0478</name>
</gene>
<comment type="caution">
    <text evidence="2">The sequence shown here is derived from an EMBL/GenBank/DDBJ whole genome shotgun (WGS) entry which is preliminary data.</text>
</comment>
<dbReference type="Pfam" id="PF07274">
    <property type="entry name" value="DUF1440"/>
    <property type="match status" value="1"/>
</dbReference>
<organism evidence="2 3">
    <name type="scientific">Dickeya solani D s0432-1</name>
    <dbReference type="NCBI Taxonomy" id="1231725"/>
    <lineage>
        <taxon>Bacteria</taxon>
        <taxon>Pseudomonadati</taxon>
        <taxon>Pseudomonadota</taxon>
        <taxon>Gammaproteobacteria</taxon>
        <taxon>Enterobacterales</taxon>
        <taxon>Pectobacteriaceae</taxon>
        <taxon>Dickeya</taxon>
    </lineage>
</organism>